<evidence type="ECO:0000256" key="4">
    <source>
        <dbReference type="PIRNR" id="PIRNR005700"/>
    </source>
</evidence>
<reference evidence="6 7" key="2">
    <citation type="submission" date="2007-09" db="EMBL/GenBank/DDBJ databases">
        <authorList>
            <person name="Fulton L."/>
            <person name="Clifton S."/>
            <person name="Fulton B."/>
            <person name="Xu J."/>
            <person name="Minx P."/>
            <person name="Pepin K.H."/>
            <person name="Johnson M."/>
            <person name="Thiruvilangam P."/>
            <person name="Bhonagiri V."/>
            <person name="Nash W.E."/>
            <person name="Mardis E.R."/>
            <person name="Wilson R.K."/>
        </authorList>
    </citation>
    <scope>NUCLEOTIDE SEQUENCE [LARGE SCALE GENOMIC DNA]</scope>
    <source>
        <strain evidence="6 7">ATCC 33270</strain>
    </source>
</reference>
<keyword evidence="4" id="KW-0031">Aminopeptidase</keyword>
<dbReference type="InterPro" id="IPR004134">
    <property type="entry name" value="Peptidase_C1B"/>
</dbReference>
<dbReference type="eggNOG" id="COG3579">
    <property type="taxonomic scope" value="Bacteria"/>
</dbReference>
<dbReference type="AlphaFoldDB" id="A8SJP1"/>
<keyword evidence="3 4" id="KW-0788">Thiol protease</keyword>
<dbReference type="PANTHER" id="PTHR10363">
    <property type="entry name" value="BLEOMYCIN HYDROLASE"/>
    <property type="match status" value="1"/>
</dbReference>
<evidence type="ECO:0000256" key="5">
    <source>
        <dbReference type="PIRSR" id="PIRSR005700-1"/>
    </source>
</evidence>
<reference evidence="6 7" key="1">
    <citation type="submission" date="2007-09" db="EMBL/GenBank/DDBJ databases">
        <title>Draft genome sequence of Peptostreptococcus micros (ATCC 33270).</title>
        <authorList>
            <person name="Sudarsanam P."/>
            <person name="Ley R."/>
            <person name="Guruge J."/>
            <person name="Turnbaugh P.J."/>
            <person name="Mahowald M."/>
            <person name="Liep D."/>
            <person name="Gordon J."/>
        </authorList>
    </citation>
    <scope>NUCLEOTIDE SEQUENCE [LARGE SCALE GENOMIC DNA]</scope>
    <source>
        <strain evidence="6 7">ATCC 33270</strain>
    </source>
</reference>
<dbReference type="GO" id="GO:0009636">
    <property type="term" value="P:response to toxic substance"/>
    <property type="evidence" value="ECO:0007669"/>
    <property type="project" value="TreeGrafter"/>
</dbReference>
<dbReference type="PANTHER" id="PTHR10363:SF2">
    <property type="entry name" value="BLEOMYCIN HYDROLASE"/>
    <property type="match status" value="1"/>
</dbReference>
<comment type="similarity">
    <text evidence="4">Belongs to the peptidase C1 family.</text>
</comment>
<dbReference type="HOGENOM" id="CLU_038600_0_1_9"/>
<keyword evidence="1 4" id="KW-0645">Protease</keyword>
<feature type="active site" evidence="5">
    <location>
        <position position="71"/>
    </location>
</feature>
<dbReference type="InterPro" id="IPR038765">
    <property type="entry name" value="Papain-like_cys_pep_sf"/>
</dbReference>
<name>A8SJP1_9FIRM</name>
<evidence type="ECO:0000256" key="2">
    <source>
        <dbReference type="ARBA" id="ARBA00022801"/>
    </source>
</evidence>
<organism evidence="6 7">
    <name type="scientific">Parvimonas micra ATCC 33270</name>
    <dbReference type="NCBI Taxonomy" id="411465"/>
    <lineage>
        <taxon>Bacteria</taxon>
        <taxon>Bacillati</taxon>
        <taxon>Bacillota</taxon>
        <taxon>Tissierellia</taxon>
        <taxon>Tissierellales</taxon>
        <taxon>Peptoniphilaceae</taxon>
        <taxon>Parvimonas</taxon>
    </lineage>
</organism>
<evidence type="ECO:0000256" key="3">
    <source>
        <dbReference type="ARBA" id="ARBA00022807"/>
    </source>
</evidence>
<dbReference type="GO" id="GO:0006508">
    <property type="term" value="P:proteolysis"/>
    <property type="evidence" value="ECO:0007669"/>
    <property type="project" value="UniProtKB-KW"/>
</dbReference>
<accession>A8SJP1</accession>
<dbReference type="GO" id="GO:0043418">
    <property type="term" value="P:homocysteine catabolic process"/>
    <property type="evidence" value="ECO:0007669"/>
    <property type="project" value="TreeGrafter"/>
</dbReference>
<evidence type="ECO:0000313" key="6">
    <source>
        <dbReference type="EMBL" id="EDP24513.1"/>
    </source>
</evidence>
<dbReference type="PROSITE" id="PS00139">
    <property type="entry name" value="THIOL_PROTEASE_CYS"/>
    <property type="match status" value="1"/>
</dbReference>
<dbReference type="MEROPS" id="C01.086"/>
<dbReference type="InterPro" id="IPR000169">
    <property type="entry name" value="Pept_cys_AS"/>
</dbReference>
<dbReference type="Gene3D" id="3.90.70.10">
    <property type="entry name" value="Cysteine proteinases"/>
    <property type="match status" value="1"/>
</dbReference>
<dbReference type="GO" id="GO:0005737">
    <property type="term" value="C:cytoplasm"/>
    <property type="evidence" value="ECO:0007669"/>
    <property type="project" value="TreeGrafter"/>
</dbReference>
<feature type="active site" evidence="5">
    <location>
        <position position="365"/>
    </location>
</feature>
<dbReference type="EMBL" id="ABEE02000015">
    <property type="protein sequence ID" value="EDP24513.1"/>
    <property type="molecule type" value="Genomic_DNA"/>
</dbReference>
<dbReference type="SUPFAM" id="SSF54001">
    <property type="entry name" value="Cysteine proteinases"/>
    <property type="match status" value="1"/>
</dbReference>
<evidence type="ECO:0000256" key="1">
    <source>
        <dbReference type="ARBA" id="ARBA00022670"/>
    </source>
</evidence>
<proteinExistence type="inferred from homology"/>
<dbReference type="Pfam" id="PF03051">
    <property type="entry name" value="Peptidase_C1_2"/>
    <property type="match status" value="1"/>
</dbReference>
<comment type="caution">
    <text evidence="6">The sequence shown here is derived from an EMBL/GenBank/DDBJ whole genome shotgun (WGS) entry which is preliminary data.</text>
</comment>
<gene>
    <name evidence="6" type="ORF">PEPMIC_00362</name>
</gene>
<dbReference type="GO" id="GO:0070005">
    <property type="term" value="F:cysteine-type aminopeptidase activity"/>
    <property type="evidence" value="ECO:0007669"/>
    <property type="project" value="InterPro"/>
</dbReference>
<sequence>MIQMALTNEVLKSFKERFNSCKTNKVVAASVSKVGINEASTNHEVYKRHDFQFSDITKKGEITNQKSSGRCWMFSALNVARVSTMEKLNLKTMEYSQTYTLFWDKLEKANFFLESIIETLDEKTDSRVVSHLLTAPVQDGGQWDMFKGLLEKYGVVPKGIMPETFHSSNTRDMEAILTKYLRKAACDMRRLHKAGKSLKEIEDLKNETLYAVYNILTKCLGEVPETFTYEYRDKDEKFHRISNITPKEFFDKYVGWNLKDKVSLINAPTDDKPYGKVYTVKFLGTIKEADKIKYVNVPIEVLKESAIKSIKAGEPVWFGCDVIKFLEKQKGIMDLDMFIYDDIFPTLENFTKAERLDYHESVLTHAMVFTGVNLDENGKPLEWQVENSWGDTVGDKGIFSMSDEWFDEYNYEVMVDKKYVDEKWLKALDEEIVELEPWDPFGALARLK</sequence>
<feature type="active site" evidence="5">
    <location>
        <position position="387"/>
    </location>
</feature>
<evidence type="ECO:0000313" key="7">
    <source>
        <dbReference type="Proteomes" id="UP000003162"/>
    </source>
</evidence>
<dbReference type="Proteomes" id="UP000003162">
    <property type="component" value="Unassembled WGS sequence"/>
</dbReference>
<dbReference type="PIRSF" id="PIRSF005700">
    <property type="entry name" value="PepC"/>
    <property type="match status" value="1"/>
</dbReference>
<dbReference type="CDD" id="cd00585">
    <property type="entry name" value="Peptidase_C1B"/>
    <property type="match status" value="1"/>
</dbReference>
<protein>
    <recommendedName>
        <fullName evidence="4">Aminopeptidase</fullName>
    </recommendedName>
</protein>
<keyword evidence="2 4" id="KW-0378">Hydrolase</keyword>